<evidence type="ECO:0000313" key="3">
    <source>
        <dbReference type="EMBL" id="KAJ8445757.1"/>
    </source>
</evidence>
<organism evidence="3 4">
    <name type="scientific">Carnegiea gigantea</name>
    <dbReference type="NCBI Taxonomy" id="171969"/>
    <lineage>
        <taxon>Eukaryota</taxon>
        <taxon>Viridiplantae</taxon>
        <taxon>Streptophyta</taxon>
        <taxon>Embryophyta</taxon>
        <taxon>Tracheophyta</taxon>
        <taxon>Spermatophyta</taxon>
        <taxon>Magnoliopsida</taxon>
        <taxon>eudicotyledons</taxon>
        <taxon>Gunneridae</taxon>
        <taxon>Pentapetalae</taxon>
        <taxon>Caryophyllales</taxon>
        <taxon>Cactineae</taxon>
        <taxon>Cactaceae</taxon>
        <taxon>Cactoideae</taxon>
        <taxon>Echinocereeae</taxon>
        <taxon>Carnegiea</taxon>
    </lineage>
</organism>
<dbReference type="InterPro" id="IPR009769">
    <property type="entry name" value="EDR2_C"/>
</dbReference>
<keyword evidence="4" id="KW-1185">Reference proteome</keyword>
<dbReference type="OrthoDB" id="9970435at2759"/>
<dbReference type="PANTHER" id="PTHR12136">
    <property type="entry name" value="ENHANCED DISEASE RESISTANCE-RELATED"/>
    <property type="match status" value="1"/>
</dbReference>
<feature type="domain" description="Protein ENHANCED DISEASE RESISTANCE 2 C-terminal" evidence="2">
    <location>
        <begin position="60"/>
        <end position="271"/>
    </location>
</feature>
<feature type="region of interest" description="Disordered" evidence="1">
    <location>
        <begin position="313"/>
        <end position="447"/>
    </location>
</feature>
<dbReference type="AlphaFoldDB" id="A0A9Q1KNB5"/>
<protein>
    <recommendedName>
        <fullName evidence="2">Protein ENHANCED DISEASE RESISTANCE 2 C-terminal domain-containing protein</fullName>
    </recommendedName>
</protein>
<sequence>MKVDKPAFFLKKVCTGFSDRRLPRALMDKHDDKDEPEWVRRVKSEGAVPLLEPENCPKGWASPPGKKFMVRGPEYFTTRVKIPAGDYLLKPLGFDWIKGSSKIGNVLRDRNYRIRKVLDKEFQGKDKPFVWAFNLQVPSKENYSAIAYFVAAEPFPEGSLMDQFVQGDDGFRDSRLKLIANIVKGPWIVKKAVGEQAICIIGRALNCKYCVGKNFLEVDIDIGSSVVASAIVHLAFGYVTTLTVDLAFLIESQSDSELPEKLLGAFRFSELQPDSAQSYEASSAEITPTSTPRLGMRLWKTLGQGFSQLLHQGALESGPDSGSPRINGTAENDLSENGTAENDLSENGTVENDSSKNGTVENDPSKNGSVENDSSKNGTAKNYPSKHGTAENNSSKKGTAQNDSSKNGTAENVSSKNGTAENDLSKNGTAEIDDDTEDKEYVSVLMA</sequence>
<accession>A0A9Q1KNB5</accession>
<feature type="compositionally biased region" description="Polar residues" evidence="1">
    <location>
        <begin position="390"/>
        <end position="428"/>
    </location>
</feature>
<comment type="caution">
    <text evidence="3">The sequence shown here is derived from an EMBL/GenBank/DDBJ whole genome shotgun (WGS) entry which is preliminary data.</text>
</comment>
<reference evidence="3" key="1">
    <citation type="submission" date="2022-04" db="EMBL/GenBank/DDBJ databases">
        <title>Carnegiea gigantea Genome sequencing and assembly v2.</title>
        <authorList>
            <person name="Copetti D."/>
            <person name="Sanderson M.J."/>
            <person name="Burquez A."/>
            <person name="Wojciechowski M.F."/>
        </authorList>
    </citation>
    <scope>NUCLEOTIDE SEQUENCE</scope>
    <source>
        <strain evidence="3">SGP5-SGP5p</strain>
        <tissue evidence="3">Aerial part</tissue>
    </source>
</reference>
<name>A0A9Q1KNB5_9CARY</name>
<evidence type="ECO:0000256" key="1">
    <source>
        <dbReference type="SAM" id="MobiDB-lite"/>
    </source>
</evidence>
<evidence type="ECO:0000259" key="2">
    <source>
        <dbReference type="Pfam" id="PF07059"/>
    </source>
</evidence>
<feature type="compositionally biased region" description="Polar residues" evidence="1">
    <location>
        <begin position="324"/>
        <end position="382"/>
    </location>
</feature>
<evidence type="ECO:0000313" key="4">
    <source>
        <dbReference type="Proteomes" id="UP001153076"/>
    </source>
</evidence>
<proteinExistence type="predicted"/>
<dbReference type="Pfam" id="PF07059">
    <property type="entry name" value="EDR2_C"/>
    <property type="match status" value="1"/>
</dbReference>
<dbReference type="InterPro" id="IPR045096">
    <property type="entry name" value="EDR2-like"/>
</dbReference>
<gene>
    <name evidence="3" type="ORF">Cgig2_026084</name>
</gene>
<dbReference type="Proteomes" id="UP001153076">
    <property type="component" value="Unassembled WGS sequence"/>
</dbReference>
<dbReference type="PANTHER" id="PTHR12136:SF101">
    <property type="entry name" value="ENHANCED DISEASE RESISTANCE-LIKE PROTEIN (DUF1336)"/>
    <property type="match status" value="1"/>
</dbReference>
<dbReference type="EMBL" id="JAKOGI010000072">
    <property type="protein sequence ID" value="KAJ8445757.1"/>
    <property type="molecule type" value="Genomic_DNA"/>
</dbReference>